<feature type="region of interest" description="Disordered" evidence="5">
    <location>
        <begin position="1276"/>
        <end position="1301"/>
    </location>
</feature>
<dbReference type="GO" id="GO:0003723">
    <property type="term" value="F:RNA binding"/>
    <property type="evidence" value="ECO:0007669"/>
    <property type="project" value="TreeGrafter"/>
</dbReference>
<keyword evidence="4" id="KW-0067">ATP-binding</keyword>
<dbReference type="PROSITE" id="PS51192">
    <property type="entry name" value="HELICASE_ATP_BIND_1"/>
    <property type="match status" value="1"/>
</dbReference>
<dbReference type="GeneID" id="136821556"/>
<reference evidence="8" key="1">
    <citation type="submission" date="2021-01" db="UniProtKB">
        <authorList>
            <consortium name="EnsemblMetazoa"/>
        </authorList>
    </citation>
    <scope>IDENTIFICATION</scope>
</reference>
<dbReference type="InterPro" id="IPR027417">
    <property type="entry name" value="P-loop_NTPase"/>
</dbReference>
<dbReference type="SMART" id="SM00487">
    <property type="entry name" value="DEXDc"/>
    <property type="match status" value="1"/>
</dbReference>
<dbReference type="RefSeq" id="XP_066933883.1">
    <property type="nucleotide sequence ID" value="XM_067077782.1"/>
</dbReference>
<feature type="domain" description="Helicase C-terminal" evidence="7">
    <location>
        <begin position="1485"/>
        <end position="1668"/>
    </location>
</feature>
<feature type="compositionally biased region" description="Basic and acidic residues" evidence="5">
    <location>
        <begin position="2468"/>
        <end position="2484"/>
    </location>
</feature>
<dbReference type="CDD" id="cd18791">
    <property type="entry name" value="SF2_C_RHA"/>
    <property type="match status" value="1"/>
</dbReference>
<dbReference type="PROSITE" id="PS51194">
    <property type="entry name" value="HELICASE_CTER"/>
    <property type="match status" value="1"/>
</dbReference>
<evidence type="ECO:0000256" key="1">
    <source>
        <dbReference type="ARBA" id="ARBA00022741"/>
    </source>
</evidence>
<dbReference type="SMART" id="SM00490">
    <property type="entry name" value="HELICc"/>
    <property type="match status" value="1"/>
</dbReference>
<dbReference type="InterPro" id="IPR057596">
    <property type="entry name" value="RDRP_core"/>
</dbReference>
<dbReference type="SUPFAM" id="SSF57850">
    <property type="entry name" value="RING/U-box"/>
    <property type="match status" value="1"/>
</dbReference>
<dbReference type="SUPFAM" id="SSF52540">
    <property type="entry name" value="P-loop containing nucleoside triphosphate hydrolases"/>
    <property type="match status" value="1"/>
</dbReference>
<organism evidence="8 9">
    <name type="scientific">Clytia hemisphaerica</name>
    <dbReference type="NCBI Taxonomy" id="252671"/>
    <lineage>
        <taxon>Eukaryota</taxon>
        <taxon>Metazoa</taxon>
        <taxon>Cnidaria</taxon>
        <taxon>Hydrozoa</taxon>
        <taxon>Hydroidolina</taxon>
        <taxon>Leptothecata</taxon>
        <taxon>Obeliida</taxon>
        <taxon>Clytiidae</taxon>
        <taxon>Clytia</taxon>
    </lineage>
</organism>
<accession>A0A7M5WUW8</accession>
<dbReference type="CDD" id="cd17917">
    <property type="entry name" value="DEXHc_RHA-like"/>
    <property type="match status" value="1"/>
</dbReference>
<keyword evidence="3" id="KW-0347">Helicase</keyword>
<dbReference type="PANTHER" id="PTHR18934:SF99">
    <property type="entry name" value="ATP-DEPENDENT RNA HELICASE DHX37-RELATED"/>
    <property type="match status" value="1"/>
</dbReference>
<dbReference type="Pfam" id="PF00271">
    <property type="entry name" value="Helicase_C"/>
    <property type="match status" value="1"/>
</dbReference>
<evidence type="ECO:0008006" key="10">
    <source>
        <dbReference type="Google" id="ProtNLM"/>
    </source>
</evidence>
<protein>
    <recommendedName>
        <fullName evidence="10">RNA-directed RNA polymerase</fullName>
    </recommendedName>
</protein>
<dbReference type="PANTHER" id="PTHR18934">
    <property type="entry name" value="ATP-DEPENDENT RNA HELICASE"/>
    <property type="match status" value="1"/>
</dbReference>
<dbReference type="GO" id="GO:0016787">
    <property type="term" value="F:hydrolase activity"/>
    <property type="evidence" value="ECO:0007669"/>
    <property type="project" value="UniProtKB-KW"/>
</dbReference>
<dbReference type="Proteomes" id="UP000594262">
    <property type="component" value="Unplaced"/>
</dbReference>
<dbReference type="GO" id="GO:0004386">
    <property type="term" value="F:helicase activity"/>
    <property type="evidence" value="ECO:0007669"/>
    <property type="project" value="UniProtKB-KW"/>
</dbReference>
<dbReference type="InterPro" id="IPR014001">
    <property type="entry name" value="Helicase_ATP-bd"/>
</dbReference>
<evidence type="ECO:0000256" key="2">
    <source>
        <dbReference type="ARBA" id="ARBA00022801"/>
    </source>
</evidence>
<keyword evidence="2" id="KW-0378">Hydrolase</keyword>
<dbReference type="GO" id="GO:0005524">
    <property type="term" value="F:ATP binding"/>
    <property type="evidence" value="ECO:0007669"/>
    <property type="project" value="UniProtKB-KW"/>
</dbReference>
<evidence type="ECO:0000313" key="8">
    <source>
        <dbReference type="EnsemblMetazoa" id="CLYHEMP013469.1"/>
    </source>
</evidence>
<dbReference type="Gene3D" id="3.40.50.300">
    <property type="entry name" value="P-loop containing nucleotide triphosphate hydrolases"/>
    <property type="match status" value="2"/>
</dbReference>
<evidence type="ECO:0000259" key="7">
    <source>
        <dbReference type="PROSITE" id="PS51194"/>
    </source>
</evidence>
<evidence type="ECO:0000259" key="6">
    <source>
        <dbReference type="PROSITE" id="PS51192"/>
    </source>
</evidence>
<evidence type="ECO:0000313" key="9">
    <source>
        <dbReference type="Proteomes" id="UP000594262"/>
    </source>
</evidence>
<keyword evidence="1" id="KW-0547">Nucleotide-binding</keyword>
<dbReference type="OrthoDB" id="6513042at2759"/>
<dbReference type="Pfam" id="PF05183">
    <property type="entry name" value="RdRP"/>
    <property type="match status" value="1"/>
</dbReference>
<dbReference type="EnsemblMetazoa" id="CLYHEMT013469.1">
    <property type="protein sequence ID" value="CLYHEMP013469.1"/>
    <property type="gene ID" value="CLYHEMG013469"/>
</dbReference>
<proteinExistence type="predicted"/>
<evidence type="ECO:0000256" key="3">
    <source>
        <dbReference type="ARBA" id="ARBA00022806"/>
    </source>
</evidence>
<dbReference type="InterPro" id="IPR001650">
    <property type="entry name" value="Helicase_C-like"/>
</dbReference>
<sequence length="2643" mass="305265">MAESDERENVFSILKACSVYKTRDDFCIPGGFLKVGGKDKEYVDENSIPIFVYDVPNESFTVEDDKESEKKPNSIFFEIFKKKEIISPHFIIVKIAEMLDEESQMNRDRTIEALLEKGVTFKGKKYNIVGCSNSQVRNKSFVFMNDSRKQCDAQIKDIVPAVDEIARKKGIAKRVKYVGLLFTGCKYILNLPHKFQVQEAGSAKNEKYDFTDGCGMISLKLAKELVQCNPVLKEDWKDEIPSVWQIRFYGNIGDSGFWLCKGVFVVDCNEKTHSTITVRRSMMKIKVSERHGPYLGIVDTSINARFGKLNKQFVTLMSQTVNKDDLLSIQKNYLDLVTNCRHDAMKAFKASLLLQKESTFNRLIKKNPSKPTAYTHLMSQIEGEFKKLSKKNMTDVKCRIQIPLAASRLLFGAALPEYLHRYLQDGQCIVATETGFHDGDVIVSRSPSYSPGDIQILNAVQPPEGFPIQMKNVILFSTQGDRPVADKMSGGDLDGDLYLVVWDETLLKYSDVIKSEVAMDFDDAPKCRSHQPEQDWITYVAHWDNSVLGQIDSCFYKIADEFGVKSKECKELCQIFSRAVDNIPDDVKRLKQISARKDDIHDDEQSVWSQMTNETSVLFNHINKKGKPSLGDWNRLHESMVYIEMDVLERFTNSPFIKDCLGDTHRWIDQSIERWKQILKKCDNKRYTDPGPAVDGHDVQCRFDCYDDECKNTHSTSPEYHKEQWLMRLNQDLGKFIQPFKDQRDQLEQKLQHYEMLREQMVEKDQTAKRHFAQRLRKFYENKELLQNCANDIFSLLEHKTNLEKLHSERLNKPGRYSEISKKVEQQEMLLMKFCYGIKKKIQEMAKIFDQNEVDFPSIERLGTADLPAFVNQLVLTISQFFGIYFQKLKDSYPVKERTNHGNIHKSTVLSRSESAKQLSKLKQKQIECHQEIETCKHEQHTLETKLMEKEKMEKRLSGLLVSEDIANIVDALFETKLWSNEFETTKERFINYFVSVTHVQPSNPRYQSFQQNVRYEIKKISQATIEAHHRCKNIVDKRGVLEKNVLRFGNEIERIKLDLAELEEISRPIYNAQEHDLLFEEYNKTINEEQLAGFGLALSSLENEIEILFKIEKVTRDKRIYNTKALNLSFRREVIRCKRDTTKFNLPVFRKREEILSSLITHDAVIIVAHTGSGKSTQVPQYLADDFHNVLNLKDKFPKIACTQPRRVACMRIAERVAKEYSGAVPIPRSLQSASTSSKVYGDRRVVAYPLFAKLTMTDQERALDTDDRVGYDRDYKKKEDRSENDHRQESTQERYSDLKGKFGDIGGWVGFHVGSKGKPGDEKKQSKKISKDTRICFVTEGLLLQKLKRANMQSSYDCIILDEAHERGSDTDLLLAHLRDIVNNNNKANNGENLKIVIMSASINAQAFSMFFNNCPIVNCEGKMHDVSLMYKPLLNHDADDVDQSIEEFVNANKKRIVKGRSKGKKKGTTAVDSLIKHVVNIIFDDVVTETVEGAPIQRATADGDVLVFLPGQSEIFKCVEEINKRALEELKEVNKIHEGKEKRPQKKRKSRNFATQRKFNTKKVVCCTNIAETSLTIPGVTYVLDSGKAKKMLYNNKLRLATLKMVDISQASAKQRKGRAGRVQPGQCYRLYSEEHHEETMEAFDEPAMKQKPIDELYLYAMDVSRGFENIHLMKDAQPDPESIQNAKERLLNLGFLCKKNQSFFKQEVDISPDGKFALSLMGDVSLEGAKMVLAAQPYGRVCDTITLAVLLEGNIYTDEETNIERAKYTNNLGDHLTILNLYKKFEQKLKSANLETVESWCETMGLDFNSLKQISKSIDQVYKTIKADSSCSIGSLVKKEETTLRQRSKERTKHLAKKEITNLVSDPKTLMKIVIAGYFHNICVCNDPEFMIAGYSMITPIANEGEEHQGVHLLKVMLNKNSHLNEPGDIVKNSTIIFYKLFEPRNGFVVTTTSSRVHNDWIIEAASKRWKERTINDIEKIKNIVQCRKLQFIGNPVLSRIKKDEIECEVEKKKIRRLAYIEKKSNAAIKTFYPTEIRIYGSTKEIDECYLEVSRMVTHYHYEVLASDQTRNYPTQETTERLCEVETGLIVKGQPKIPRPSLSQEFNKWHHRRLVLEDRDGKLTKAGILKMLEELKPVCKDEKFCEPNINIDGGTFAKIRFDENDLAVKYEYMLRHQKRMGKYFSANTRVYIDQEIEWSVIDTGIYPSIEKLMNCYTSTKLVIKKETKMFCIKMRNKAENQEIGMEKNLADFQSSLDQIVERLQLNKTFGCKRIEITDLSYGEREYFMQYKCPEELWKMKSTKEKFGVVVWKTQNLSLLAFEIFGEHAKREEMGKRIQAHIDTYRMCLRDQSREYNAQIRVRSINNLSVILQNMKEIQSKNKAVKIDLRFGQNVGKGGELPIMTLVCDDKQLLQDAKQYINQLMCCEKPSGNDSDSVLCHFCRKTIAFDNARPPRKVNQAVGENKQESDEQSDMEKKQKDGKIVENEAIVVGDVGVRLLLCGCTFCVECLKWYINGTLENQEVQKIHEPIHCPKCNKVLMIKDLNILPNYLKEKICRKIFTNYLRARQKNGRNRERFDICRECKSIFIYDVADKGIFRCWNDKCRLMSCSVCKRRVMSNNEIDFEQHRSCWNDAVERCE</sequence>
<evidence type="ECO:0000256" key="4">
    <source>
        <dbReference type="ARBA" id="ARBA00022840"/>
    </source>
</evidence>
<dbReference type="GO" id="GO:0003968">
    <property type="term" value="F:RNA-directed RNA polymerase activity"/>
    <property type="evidence" value="ECO:0007669"/>
    <property type="project" value="InterPro"/>
</dbReference>
<feature type="region of interest" description="Disordered" evidence="5">
    <location>
        <begin position="2461"/>
        <end position="2484"/>
    </location>
</feature>
<keyword evidence="9" id="KW-1185">Reference proteome</keyword>
<name>A0A7M5WUW8_9CNID</name>
<evidence type="ECO:0000256" key="5">
    <source>
        <dbReference type="SAM" id="MobiDB-lite"/>
    </source>
</evidence>
<feature type="domain" description="Helicase ATP-binding" evidence="6">
    <location>
        <begin position="1157"/>
        <end position="1423"/>
    </location>
</feature>